<feature type="domain" description="Dyp-type peroxidase C-terminal" evidence="9">
    <location>
        <begin position="319"/>
        <end position="406"/>
    </location>
</feature>
<dbReference type="EMBL" id="KB705841">
    <property type="protein sequence ID" value="EMR70534.1"/>
    <property type="molecule type" value="Genomic_DNA"/>
</dbReference>
<dbReference type="GO" id="GO:0005829">
    <property type="term" value="C:cytosol"/>
    <property type="evidence" value="ECO:0007669"/>
    <property type="project" value="TreeGrafter"/>
</dbReference>
<dbReference type="OrthoDB" id="3207336at2759"/>
<reference evidence="12" key="1">
    <citation type="journal article" date="2013" name="Genome Announc.">
        <title>Draft genome sequence of the grapevine dieback fungus Eutypa lata UCR-EL1.</title>
        <authorList>
            <person name="Blanco-Ulate B."/>
            <person name="Rolshausen P.E."/>
            <person name="Cantu D."/>
        </authorList>
    </citation>
    <scope>NUCLEOTIDE SEQUENCE [LARGE SCALE GENOMIC DNA]</scope>
    <source>
        <strain evidence="12">UCR-EL1</strain>
    </source>
</reference>
<sequence length="491" mass="54048">MARFRMRKCNESIGRLFISKPQLPYKMTSQIELKNIQGDIVPGLPKKAESFFFFRIHNVDDFRPKLHKLVPLITTAESVSSSREAIRQHRQSDSSLLPIAFVNIAFSAKGLEKQLGLNPADANDEGFTKGQLADAKELGDDLKQSSENPDWVPEFRKEIDGVIIVAGDSQRSVNKQLHKALDVLGSTVKEVLNLSGHSRPGKEDGHEHFGFEDGISNPVVKGLGDDVSGQGPVKPGVIFCGRDGDSKPDRSSWALDAIIFQNLTHDRRFLSQNALQVGDPTVDGAELLGARLTGRWKSGAPLAITPLRDDPALAEDPDRRNKFEFNPGSQEACPFAAHVRKMNPRSDIPITGINPHRIIRRGIQYGPEVSAEEKRHNRTEKDRGLLFVSYQSSLEDGFQFLQKSWANPTTFPPGKTQTPGQDPLIGQIVDADNMGARSMSGADPGNTASTLDLGFQKWVVAKGGEYFFSPSIPVLRDVFAAGFTIQESDEL</sequence>
<evidence type="ECO:0000259" key="10">
    <source>
        <dbReference type="Pfam" id="PF21105"/>
    </source>
</evidence>
<feature type="domain" description="DyP dimeric alpha+beta barrel" evidence="10">
    <location>
        <begin position="35"/>
        <end position="200"/>
    </location>
</feature>
<dbReference type="PROSITE" id="PS51404">
    <property type="entry name" value="DYP_PEROXIDASE"/>
    <property type="match status" value="1"/>
</dbReference>
<evidence type="ECO:0000259" key="9">
    <source>
        <dbReference type="Pfam" id="PF20628"/>
    </source>
</evidence>
<dbReference type="SUPFAM" id="SSF54909">
    <property type="entry name" value="Dimeric alpha+beta barrel"/>
    <property type="match status" value="1"/>
</dbReference>
<dbReference type="STRING" id="1287681.M7SVB9"/>
<evidence type="ECO:0000256" key="4">
    <source>
        <dbReference type="ARBA" id="ARBA00022723"/>
    </source>
</evidence>
<comment type="cofactor">
    <cofactor evidence="1">
        <name>heme b</name>
        <dbReference type="ChEBI" id="CHEBI:60344"/>
    </cofactor>
</comment>
<keyword evidence="5" id="KW-0732">Signal</keyword>
<evidence type="ECO:0000256" key="1">
    <source>
        <dbReference type="ARBA" id="ARBA00001970"/>
    </source>
</evidence>
<dbReference type="HOGENOM" id="CLU_015125_2_0_1"/>
<proteinExistence type="inferred from homology"/>
<dbReference type="InterPro" id="IPR011008">
    <property type="entry name" value="Dimeric_a/b-barrel"/>
</dbReference>
<dbReference type="InterPro" id="IPR006314">
    <property type="entry name" value="Dyp_peroxidase"/>
</dbReference>
<evidence type="ECO:0000313" key="12">
    <source>
        <dbReference type="Proteomes" id="UP000012174"/>
    </source>
</evidence>
<dbReference type="GO" id="GO:0046872">
    <property type="term" value="F:metal ion binding"/>
    <property type="evidence" value="ECO:0007669"/>
    <property type="project" value="UniProtKB-KW"/>
</dbReference>
<dbReference type="PANTHER" id="PTHR30521:SF4">
    <property type="entry name" value="DEFERROCHELATASE"/>
    <property type="match status" value="1"/>
</dbReference>
<keyword evidence="3" id="KW-0349">Heme</keyword>
<evidence type="ECO:0000256" key="7">
    <source>
        <dbReference type="ARBA" id="ARBA00023004"/>
    </source>
</evidence>
<keyword evidence="2 11" id="KW-0575">Peroxidase</keyword>
<dbReference type="Pfam" id="PF21105">
    <property type="entry name" value="DyP_N"/>
    <property type="match status" value="1"/>
</dbReference>
<keyword evidence="7" id="KW-0408">Iron</keyword>
<keyword evidence="12" id="KW-1185">Reference proteome</keyword>
<dbReference type="eggNOG" id="ENOG502RUI2">
    <property type="taxonomic scope" value="Eukaryota"/>
</dbReference>
<dbReference type="AlphaFoldDB" id="M7SVB9"/>
<dbReference type="GO" id="GO:0020037">
    <property type="term" value="F:heme binding"/>
    <property type="evidence" value="ECO:0007669"/>
    <property type="project" value="InterPro"/>
</dbReference>
<name>M7SVB9_EUTLA</name>
<keyword evidence="6" id="KW-0560">Oxidoreductase</keyword>
<accession>M7SVB9</accession>
<dbReference type="OMA" id="HELGNEH"/>
<keyword evidence="4" id="KW-0479">Metal-binding</keyword>
<dbReference type="Pfam" id="PF20628">
    <property type="entry name" value="Dyp_perox_C"/>
    <property type="match status" value="1"/>
</dbReference>
<dbReference type="NCBIfam" id="TIGR01413">
    <property type="entry name" value="Dyp_perox_fam"/>
    <property type="match status" value="1"/>
</dbReference>
<comment type="similarity">
    <text evidence="8">Belongs to the DyP-type peroxidase family.</text>
</comment>
<dbReference type="Proteomes" id="UP000012174">
    <property type="component" value="Unassembled WGS sequence"/>
</dbReference>
<evidence type="ECO:0000256" key="5">
    <source>
        <dbReference type="ARBA" id="ARBA00022729"/>
    </source>
</evidence>
<evidence type="ECO:0000256" key="2">
    <source>
        <dbReference type="ARBA" id="ARBA00022559"/>
    </source>
</evidence>
<evidence type="ECO:0000313" key="11">
    <source>
        <dbReference type="EMBL" id="EMR70534.1"/>
    </source>
</evidence>
<gene>
    <name evidence="11" type="ORF">UCREL1_2428</name>
</gene>
<dbReference type="KEGG" id="ela:UCREL1_2428"/>
<protein>
    <submittedName>
        <fullName evidence="11">Putative dyp-type peroxidase protein</fullName>
    </submittedName>
</protein>
<evidence type="ECO:0000256" key="3">
    <source>
        <dbReference type="ARBA" id="ARBA00022617"/>
    </source>
</evidence>
<dbReference type="GO" id="GO:0004601">
    <property type="term" value="F:peroxidase activity"/>
    <property type="evidence" value="ECO:0007669"/>
    <property type="project" value="UniProtKB-KW"/>
</dbReference>
<evidence type="ECO:0000256" key="8">
    <source>
        <dbReference type="ARBA" id="ARBA00025737"/>
    </source>
</evidence>
<evidence type="ECO:0000256" key="6">
    <source>
        <dbReference type="ARBA" id="ARBA00023002"/>
    </source>
</evidence>
<dbReference type="PANTHER" id="PTHR30521">
    <property type="entry name" value="DEFERROCHELATASE/PEROXIDASE"/>
    <property type="match status" value="1"/>
</dbReference>
<organism evidence="11 12">
    <name type="scientific">Eutypa lata (strain UCR-EL1)</name>
    <name type="common">Grapevine dieback disease fungus</name>
    <name type="synonym">Eutypa armeniacae</name>
    <dbReference type="NCBI Taxonomy" id="1287681"/>
    <lineage>
        <taxon>Eukaryota</taxon>
        <taxon>Fungi</taxon>
        <taxon>Dikarya</taxon>
        <taxon>Ascomycota</taxon>
        <taxon>Pezizomycotina</taxon>
        <taxon>Sordariomycetes</taxon>
        <taxon>Xylariomycetidae</taxon>
        <taxon>Xylariales</taxon>
        <taxon>Diatrypaceae</taxon>
        <taxon>Eutypa</taxon>
    </lineage>
</organism>
<dbReference type="InterPro" id="IPR049509">
    <property type="entry name" value="DyP_N"/>
</dbReference>
<dbReference type="InterPro" id="IPR048328">
    <property type="entry name" value="Dyp_perox_C"/>
</dbReference>